<keyword evidence="2" id="KW-0186">Copper</keyword>
<evidence type="ECO:0000313" key="6">
    <source>
        <dbReference type="Proteomes" id="UP000734823"/>
    </source>
</evidence>
<gene>
    <name evidence="5" type="ORF">GPZ80_09185</name>
</gene>
<proteinExistence type="predicted"/>
<keyword evidence="1" id="KW-0479">Metal-binding</keyword>
<feature type="domain" description="Blue (type 1) copper" evidence="4">
    <location>
        <begin position="50"/>
        <end position="142"/>
    </location>
</feature>
<dbReference type="Gene3D" id="2.60.40.420">
    <property type="entry name" value="Cupredoxins - blue copper proteins"/>
    <property type="match status" value="1"/>
</dbReference>
<evidence type="ECO:0000313" key="5">
    <source>
        <dbReference type="EMBL" id="MBC6447341.1"/>
    </source>
</evidence>
<dbReference type="InterPro" id="IPR052721">
    <property type="entry name" value="ET_Amicyanin"/>
</dbReference>
<feature type="chain" id="PRO_5046107952" evidence="3">
    <location>
        <begin position="22"/>
        <end position="144"/>
    </location>
</feature>
<evidence type="ECO:0000259" key="4">
    <source>
        <dbReference type="Pfam" id="PF00127"/>
    </source>
</evidence>
<comment type="caution">
    <text evidence="5">The sequence shown here is derived from an EMBL/GenBank/DDBJ whole genome shotgun (WGS) entry which is preliminary data.</text>
</comment>
<feature type="signal peptide" evidence="3">
    <location>
        <begin position="1"/>
        <end position="21"/>
    </location>
</feature>
<dbReference type="Proteomes" id="UP000734823">
    <property type="component" value="Unassembled WGS sequence"/>
</dbReference>
<organism evidence="5 6">
    <name type="scientific">Actinokineospora xionganensis</name>
    <dbReference type="NCBI Taxonomy" id="2684470"/>
    <lineage>
        <taxon>Bacteria</taxon>
        <taxon>Bacillati</taxon>
        <taxon>Actinomycetota</taxon>
        <taxon>Actinomycetes</taxon>
        <taxon>Pseudonocardiales</taxon>
        <taxon>Pseudonocardiaceae</taxon>
        <taxon>Actinokineospora</taxon>
    </lineage>
</organism>
<dbReference type="SUPFAM" id="SSF49503">
    <property type="entry name" value="Cupredoxins"/>
    <property type="match status" value="1"/>
</dbReference>
<sequence length="144" mass="14929">MHRFRRFLLIALFGGALTACGTSGQDQGNPITIPSSGHGGHGSAAASDTTTVTTKLLDFAPEKITVKSGTTVVWKVDGGISHTVTTGTFTLGGDGLRNSEQPDGKVDMPLAKGGEVSFTFTEPGTYSYYCSIHKGMNGSVEVTG</sequence>
<dbReference type="EMBL" id="JABVED010000004">
    <property type="protein sequence ID" value="MBC6447341.1"/>
    <property type="molecule type" value="Genomic_DNA"/>
</dbReference>
<keyword evidence="3" id="KW-0732">Signal</keyword>
<protein>
    <submittedName>
        <fullName evidence="5">Cupredoxin domain-containing protein</fullName>
    </submittedName>
</protein>
<dbReference type="PANTHER" id="PTHR36507:SF1">
    <property type="entry name" value="BLL1555 PROTEIN"/>
    <property type="match status" value="1"/>
</dbReference>
<name>A0ABR7L3T2_9PSEU</name>
<evidence type="ECO:0000256" key="1">
    <source>
        <dbReference type="ARBA" id="ARBA00022723"/>
    </source>
</evidence>
<reference evidence="5 6" key="1">
    <citation type="submission" date="2020-06" db="EMBL/GenBank/DDBJ databases">
        <title>Actinokineospora xiongansis sp. nov., isolated from soil of Baiyangdian.</title>
        <authorList>
            <person name="Zhang X."/>
        </authorList>
    </citation>
    <scope>NUCLEOTIDE SEQUENCE [LARGE SCALE GENOMIC DNA]</scope>
    <source>
        <strain evidence="5 6">HBU206404</strain>
    </source>
</reference>
<dbReference type="PANTHER" id="PTHR36507">
    <property type="entry name" value="BLL1555 PROTEIN"/>
    <property type="match status" value="1"/>
</dbReference>
<dbReference type="InterPro" id="IPR008972">
    <property type="entry name" value="Cupredoxin"/>
</dbReference>
<evidence type="ECO:0000256" key="3">
    <source>
        <dbReference type="SAM" id="SignalP"/>
    </source>
</evidence>
<dbReference type="RefSeq" id="WP_187219863.1">
    <property type="nucleotide sequence ID" value="NZ_JABVED010000004.1"/>
</dbReference>
<dbReference type="Pfam" id="PF00127">
    <property type="entry name" value="Copper-bind"/>
    <property type="match status" value="1"/>
</dbReference>
<keyword evidence="6" id="KW-1185">Reference proteome</keyword>
<dbReference type="PROSITE" id="PS51257">
    <property type="entry name" value="PROKAR_LIPOPROTEIN"/>
    <property type="match status" value="1"/>
</dbReference>
<accession>A0ABR7L3T2</accession>
<evidence type="ECO:0000256" key="2">
    <source>
        <dbReference type="ARBA" id="ARBA00023008"/>
    </source>
</evidence>
<dbReference type="InterPro" id="IPR000923">
    <property type="entry name" value="BlueCu_1"/>
</dbReference>